<dbReference type="Pfam" id="PF02575">
    <property type="entry name" value="YbaB_DNA_bd"/>
    <property type="match status" value="1"/>
</dbReference>
<dbReference type="EMBL" id="LT607412">
    <property type="protein sequence ID" value="SCE69437.1"/>
    <property type="molecule type" value="Genomic_DNA"/>
</dbReference>
<evidence type="ECO:0000313" key="2">
    <source>
        <dbReference type="Proteomes" id="UP000198243"/>
    </source>
</evidence>
<protein>
    <submittedName>
        <fullName evidence="1">YbaB/EbfC DNA-binding family protein</fullName>
    </submittedName>
</protein>
<name>A0A1C4UCR5_9ACTN</name>
<dbReference type="OrthoDB" id="3403810at2"/>
<accession>A0A1C4UCR5</accession>
<sequence length="133" mass="14068">MTEGFEAVLAQARQALQAVRSGASAGDEPAAEGTGTACDGLVQITAQGGRLTDVTVNPRALRLPAEDLAEGFREAVNAALADMEAKSAPESPPITDPAALSEQLERLQEQSAQQMARYTRSIEETLGRMRERG</sequence>
<evidence type="ECO:0000313" key="1">
    <source>
        <dbReference type="EMBL" id="SCE69437.1"/>
    </source>
</evidence>
<dbReference type="SUPFAM" id="SSF82607">
    <property type="entry name" value="YbaB-like"/>
    <property type="match status" value="1"/>
</dbReference>
<dbReference type="RefSeq" id="WP_089016668.1">
    <property type="nucleotide sequence ID" value="NZ_LT607412.1"/>
</dbReference>
<dbReference type="InterPro" id="IPR036894">
    <property type="entry name" value="YbaB-like_sf"/>
</dbReference>
<reference evidence="2" key="1">
    <citation type="submission" date="2016-06" db="EMBL/GenBank/DDBJ databases">
        <authorList>
            <person name="Varghese N."/>
            <person name="Submissions Spin"/>
        </authorList>
    </citation>
    <scope>NUCLEOTIDE SEQUENCE [LARGE SCALE GENOMIC DNA]</scope>
    <source>
        <strain evidence="2">DSM 44875</strain>
    </source>
</reference>
<dbReference type="GO" id="GO:0003677">
    <property type="term" value="F:DNA binding"/>
    <property type="evidence" value="ECO:0007669"/>
    <property type="project" value="UniProtKB-KW"/>
</dbReference>
<dbReference type="AlphaFoldDB" id="A0A1C4UCR5"/>
<keyword evidence="2" id="KW-1185">Reference proteome</keyword>
<dbReference type="Gene3D" id="3.30.1310.10">
    <property type="entry name" value="Nucleoid-associated protein YbaB-like domain"/>
    <property type="match status" value="1"/>
</dbReference>
<proteinExistence type="predicted"/>
<gene>
    <name evidence="1" type="ORF">GA0070607_0462</name>
</gene>
<keyword evidence="1" id="KW-0238">DNA-binding</keyword>
<dbReference type="InterPro" id="IPR004401">
    <property type="entry name" value="YbaB/EbfC"/>
</dbReference>
<organism evidence="1 2">
    <name type="scientific">Micromonospora coriariae</name>
    <dbReference type="NCBI Taxonomy" id="285665"/>
    <lineage>
        <taxon>Bacteria</taxon>
        <taxon>Bacillati</taxon>
        <taxon>Actinomycetota</taxon>
        <taxon>Actinomycetes</taxon>
        <taxon>Micromonosporales</taxon>
        <taxon>Micromonosporaceae</taxon>
        <taxon>Micromonospora</taxon>
    </lineage>
</organism>
<dbReference type="Proteomes" id="UP000198243">
    <property type="component" value="Chromosome I"/>
</dbReference>